<dbReference type="Pfam" id="PF24490">
    <property type="entry name" value="DUF7585"/>
    <property type="match status" value="1"/>
</dbReference>
<evidence type="ECO:0000313" key="3">
    <source>
        <dbReference type="EMBL" id="CEF60579.1"/>
    </source>
</evidence>
<evidence type="ECO:0000259" key="1">
    <source>
        <dbReference type="Pfam" id="PF24488"/>
    </source>
</evidence>
<dbReference type="WBParaSite" id="SRAE_X000231500.1">
    <property type="protein sequence ID" value="SRAE_X000231500.1"/>
    <property type="gene ID" value="WBGene00267898"/>
</dbReference>
<evidence type="ECO:0000313" key="5">
    <source>
        <dbReference type="WBParaSite" id="SRAE_X000231500.1"/>
    </source>
</evidence>
<feature type="non-terminal residue" evidence="3">
    <location>
        <position position="234"/>
    </location>
</feature>
<sequence length="234" mass="27563">MLENPFEKFPLKYNVSSDKSDIVLVKCPNNEYKHNETDDTFESEQKINLMSSNAVFKTLKTEWFAISNNYLSLNKTPFSCGVIKLKKFPQLSISWNAFVTWPKILNPPNNSSILDIRKKINDEWYNKSEIFVRKINGTILNFKINKEIEFYKGDRICVFNKPGNNEEILEPEKCFVLAHDLPHIDIEVSKERKIILKNNIFTKIITNNAIETFNIKLLIKENNHKNLQFYMYEK</sequence>
<keyword evidence="4" id="KW-1185">Reference proteome</keyword>
<dbReference type="InterPro" id="IPR056007">
    <property type="entry name" value="DUF7585"/>
</dbReference>
<gene>
    <name evidence="3 5 6" type="ORF">SRAE_X000231500</name>
</gene>
<dbReference type="WormBase" id="SRAE_X000231500">
    <property type="protein sequence ID" value="SRP09429"/>
    <property type="gene ID" value="WBGene00267898"/>
</dbReference>
<evidence type="ECO:0000259" key="2">
    <source>
        <dbReference type="Pfam" id="PF24490"/>
    </source>
</evidence>
<evidence type="ECO:0000313" key="6">
    <source>
        <dbReference type="WormBase" id="SRAE_X000231500"/>
    </source>
</evidence>
<dbReference type="CTD" id="36385392"/>
<dbReference type="Pfam" id="PF24488">
    <property type="entry name" value="DUF7584"/>
    <property type="match status" value="1"/>
</dbReference>
<evidence type="ECO:0000313" key="4">
    <source>
        <dbReference type="Proteomes" id="UP000035682"/>
    </source>
</evidence>
<reference evidence="4" key="2">
    <citation type="submission" date="2014-09" db="EMBL/GenBank/DDBJ databases">
        <authorList>
            <person name="Martin A.A."/>
        </authorList>
    </citation>
    <scope>NUCLEOTIDE SEQUENCE</scope>
    <source>
        <strain evidence="4">ED321</strain>
    </source>
</reference>
<dbReference type="InterPro" id="IPR056006">
    <property type="entry name" value="DUF7584"/>
</dbReference>
<dbReference type="RefSeq" id="XP_024499788.1">
    <property type="nucleotide sequence ID" value="XM_024645513.1"/>
</dbReference>
<proteinExistence type="predicted"/>
<dbReference type="AlphaFoldDB" id="A0A090KZC1"/>
<protein>
    <submittedName>
        <fullName evidence="3 5">Uncharacterized protein</fullName>
    </submittedName>
</protein>
<dbReference type="EMBL" id="LN609399">
    <property type="protein sequence ID" value="CEF60579.1"/>
    <property type="molecule type" value="Genomic_DNA"/>
</dbReference>
<dbReference type="GeneID" id="36385392"/>
<accession>A0A090KZC1</accession>
<name>A0A090KZC1_STRRB</name>
<organism evidence="3">
    <name type="scientific">Strongyloides ratti</name>
    <name type="common">Parasitic roundworm</name>
    <dbReference type="NCBI Taxonomy" id="34506"/>
    <lineage>
        <taxon>Eukaryota</taxon>
        <taxon>Metazoa</taxon>
        <taxon>Ecdysozoa</taxon>
        <taxon>Nematoda</taxon>
        <taxon>Chromadorea</taxon>
        <taxon>Rhabditida</taxon>
        <taxon>Tylenchina</taxon>
        <taxon>Panagrolaimomorpha</taxon>
        <taxon>Strongyloidoidea</taxon>
        <taxon>Strongyloididae</taxon>
        <taxon>Strongyloides</taxon>
    </lineage>
</organism>
<reference evidence="5" key="3">
    <citation type="submission" date="2020-12" db="UniProtKB">
        <authorList>
            <consortium name="WormBaseParasite"/>
        </authorList>
    </citation>
    <scope>IDENTIFICATION</scope>
</reference>
<feature type="domain" description="DUF7584" evidence="1">
    <location>
        <begin position="182"/>
        <end position="234"/>
    </location>
</feature>
<dbReference type="Proteomes" id="UP000035682">
    <property type="component" value="Unplaced"/>
</dbReference>
<reference evidence="3" key="1">
    <citation type="submission" date="2014-09" db="EMBL/GenBank/DDBJ databases">
        <authorList>
            <person name="Aslett A.Martin."/>
        </authorList>
    </citation>
    <scope>NUCLEOTIDE SEQUENCE</scope>
    <source>
        <strain evidence="3">ED321 Heterogonic</strain>
    </source>
</reference>
<feature type="domain" description="DUF7585" evidence="2">
    <location>
        <begin position="8"/>
        <end position="175"/>
    </location>
</feature>